<keyword evidence="1" id="KW-0175">Coiled coil</keyword>
<evidence type="ECO:0000256" key="2">
    <source>
        <dbReference type="SAM" id="MobiDB-lite"/>
    </source>
</evidence>
<evidence type="ECO:0000256" key="1">
    <source>
        <dbReference type="SAM" id="Coils"/>
    </source>
</evidence>
<keyword evidence="3" id="KW-0812">Transmembrane</keyword>
<comment type="caution">
    <text evidence="4">The sequence shown here is derived from an EMBL/GenBank/DDBJ whole genome shotgun (WGS) entry which is preliminary data.</text>
</comment>
<dbReference type="EMBL" id="MHIF01000038">
    <property type="protein sequence ID" value="OGY47419.1"/>
    <property type="molecule type" value="Genomic_DNA"/>
</dbReference>
<feature type="region of interest" description="Disordered" evidence="2">
    <location>
        <begin position="139"/>
        <end position="174"/>
    </location>
</feature>
<evidence type="ECO:0000256" key="3">
    <source>
        <dbReference type="SAM" id="Phobius"/>
    </source>
</evidence>
<accession>A0A1G1Y503</accession>
<dbReference type="PANTHER" id="PTHR40278:SF1">
    <property type="entry name" value="DNA UTILIZATION PROTEIN HOFN"/>
    <property type="match status" value="1"/>
</dbReference>
<evidence type="ECO:0000313" key="4">
    <source>
        <dbReference type="EMBL" id="OGY47419.1"/>
    </source>
</evidence>
<feature type="region of interest" description="Disordered" evidence="2">
    <location>
        <begin position="32"/>
        <end position="122"/>
    </location>
</feature>
<feature type="compositionally biased region" description="Low complexity" evidence="2">
    <location>
        <begin position="141"/>
        <end position="150"/>
    </location>
</feature>
<sequence>MAEINLLPGELRAKEEKEMAAVHKIPRVVKIEMSQPPKEKKPSFFRRFFGRQNKKPPAAFGADKKSPWPKPESKPLAKPNLPPSRSPWPPKPALAANGNQARNFGASGQPPAAPVLAAPNNQGREKLEDALKSLLEEKKPASAAPAFRPPAVEKKAPLPVKPVKNGRNGEKGKKDRPAVFGVNLLAQAFGGTRDLGLGRKFIISGLAGLTAIILVAGVYFGIVIYQNTVQGDISRAKEQVASLDREIAGLEKEKEEALDLQKRLNLIKDLLAKHVYWTDFFRLLEKYTIDEVYYMNFSMAGKDKLVISAVGKDYKSLAKQFLAFEQAKDFIQTVRIDSASADIDAQKGVYKGVKFNINLEFAPDVFLK</sequence>
<dbReference type="InterPro" id="IPR052534">
    <property type="entry name" value="Extracell_DNA_Util/SecSys_Comp"/>
</dbReference>
<proteinExistence type="predicted"/>
<dbReference type="PANTHER" id="PTHR40278">
    <property type="entry name" value="DNA UTILIZATION PROTEIN HOFN"/>
    <property type="match status" value="1"/>
</dbReference>
<reference evidence="4 5" key="1">
    <citation type="journal article" date="2016" name="Nat. Commun.">
        <title>Thousands of microbial genomes shed light on interconnected biogeochemical processes in an aquifer system.</title>
        <authorList>
            <person name="Anantharaman K."/>
            <person name="Brown C.T."/>
            <person name="Hug L.A."/>
            <person name="Sharon I."/>
            <person name="Castelle C.J."/>
            <person name="Probst A.J."/>
            <person name="Thomas B.C."/>
            <person name="Singh A."/>
            <person name="Wilkins M.J."/>
            <person name="Karaoz U."/>
            <person name="Brodie E.L."/>
            <person name="Williams K.H."/>
            <person name="Hubbard S.S."/>
            <person name="Banfield J.F."/>
        </authorList>
    </citation>
    <scope>NUCLEOTIDE SEQUENCE [LARGE SCALE GENOMIC DNA]</scope>
</reference>
<name>A0A1G1Y503_9BACT</name>
<feature type="coiled-coil region" evidence="1">
    <location>
        <begin position="233"/>
        <end position="270"/>
    </location>
</feature>
<feature type="compositionally biased region" description="Basic and acidic residues" evidence="2">
    <location>
        <begin position="62"/>
        <end position="75"/>
    </location>
</feature>
<keyword evidence="3" id="KW-1133">Transmembrane helix</keyword>
<organism evidence="4 5">
    <name type="scientific">Candidatus Buchananbacteria bacterium RIFCSPHIGHO2_01_FULL_46_12</name>
    <dbReference type="NCBI Taxonomy" id="1797536"/>
    <lineage>
        <taxon>Bacteria</taxon>
        <taxon>Candidatus Buchananiibacteriota</taxon>
    </lineage>
</organism>
<dbReference type="AlphaFoldDB" id="A0A1G1Y503"/>
<protein>
    <recommendedName>
        <fullName evidence="6">PilN domain-containing protein</fullName>
    </recommendedName>
</protein>
<evidence type="ECO:0008006" key="6">
    <source>
        <dbReference type="Google" id="ProtNLM"/>
    </source>
</evidence>
<feature type="transmembrane region" description="Helical" evidence="3">
    <location>
        <begin position="201"/>
        <end position="225"/>
    </location>
</feature>
<evidence type="ECO:0000313" key="5">
    <source>
        <dbReference type="Proteomes" id="UP000178432"/>
    </source>
</evidence>
<dbReference type="Proteomes" id="UP000178432">
    <property type="component" value="Unassembled WGS sequence"/>
</dbReference>
<keyword evidence="3" id="KW-0472">Membrane</keyword>
<feature type="compositionally biased region" description="Pro residues" evidence="2">
    <location>
        <begin position="80"/>
        <end position="92"/>
    </location>
</feature>
<gene>
    <name evidence="4" type="ORF">A2663_04225</name>
</gene>